<keyword evidence="2" id="KW-0269">Exonuclease</keyword>
<dbReference type="Pfam" id="PF14529">
    <property type="entry name" value="Exo_endo_phos_2"/>
    <property type="match status" value="1"/>
</dbReference>
<dbReference type="AlphaFoldDB" id="A0A5E4NME6"/>
<keyword evidence="3" id="KW-1185">Reference proteome</keyword>
<dbReference type="OrthoDB" id="6626684at2759"/>
<keyword evidence="2" id="KW-0540">Nuclease</keyword>
<organism evidence="2 3">
    <name type="scientific">Cinara cedri</name>
    <dbReference type="NCBI Taxonomy" id="506608"/>
    <lineage>
        <taxon>Eukaryota</taxon>
        <taxon>Metazoa</taxon>
        <taxon>Ecdysozoa</taxon>
        <taxon>Arthropoda</taxon>
        <taxon>Hexapoda</taxon>
        <taxon>Insecta</taxon>
        <taxon>Pterygota</taxon>
        <taxon>Neoptera</taxon>
        <taxon>Paraneoptera</taxon>
        <taxon>Hemiptera</taxon>
        <taxon>Sternorrhyncha</taxon>
        <taxon>Aphidomorpha</taxon>
        <taxon>Aphidoidea</taxon>
        <taxon>Aphididae</taxon>
        <taxon>Lachninae</taxon>
        <taxon>Cinara</taxon>
    </lineage>
</organism>
<feature type="domain" description="Endonuclease/exonuclease/phosphatase" evidence="1">
    <location>
        <begin position="27"/>
        <end position="138"/>
    </location>
</feature>
<evidence type="ECO:0000313" key="3">
    <source>
        <dbReference type="Proteomes" id="UP000325440"/>
    </source>
</evidence>
<keyword evidence="2" id="KW-0255">Endonuclease</keyword>
<dbReference type="EMBL" id="CABPRJ010002390">
    <property type="protein sequence ID" value="VVC44895.1"/>
    <property type="molecule type" value="Genomic_DNA"/>
</dbReference>
<dbReference type="Gene3D" id="3.60.10.10">
    <property type="entry name" value="Endonuclease/exonuclease/phosphatase"/>
    <property type="match status" value="1"/>
</dbReference>
<dbReference type="SUPFAM" id="SSF56219">
    <property type="entry name" value="DNase I-like"/>
    <property type="match status" value="1"/>
</dbReference>
<proteinExistence type="predicted"/>
<evidence type="ECO:0000259" key="1">
    <source>
        <dbReference type="Pfam" id="PF14529"/>
    </source>
</evidence>
<accession>A0A5E4NME6</accession>
<dbReference type="GO" id="GO:0004527">
    <property type="term" value="F:exonuclease activity"/>
    <property type="evidence" value="ECO:0007669"/>
    <property type="project" value="UniProtKB-KW"/>
</dbReference>
<dbReference type="InterPro" id="IPR005135">
    <property type="entry name" value="Endo/exonuclease/phosphatase"/>
</dbReference>
<dbReference type="InterPro" id="IPR036691">
    <property type="entry name" value="Endo/exonu/phosph_ase_sf"/>
</dbReference>
<reference evidence="2 3" key="1">
    <citation type="submission" date="2019-08" db="EMBL/GenBank/DDBJ databases">
        <authorList>
            <person name="Alioto T."/>
            <person name="Alioto T."/>
            <person name="Gomez Garrido J."/>
        </authorList>
    </citation>
    <scope>NUCLEOTIDE SEQUENCE [LARGE SCALE GENOMIC DNA]</scope>
</reference>
<keyword evidence="2" id="KW-0378">Hydrolase</keyword>
<protein>
    <submittedName>
        <fullName evidence="2">Endonuclease/exonuclease/phosphatase</fullName>
    </submittedName>
</protein>
<dbReference type="Proteomes" id="UP000325440">
    <property type="component" value="Unassembled WGS sequence"/>
</dbReference>
<dbReference type="GO" id="GO:0004519">
    <property type="term" value="F:endonuclease activity"/>
    <property type="evidence" value="ECO:0007669"/>
    <property type="project" value="UniProtKB-KW"/>
</dbReference>
<evidence type="ECO:0000313" key="2">
    <source>
        <dbReference type="EMBL" id="VVC44895.1"/>
    </source>
</evidence>
<gene>
    <name evidence="2" type="ORF">CINCED_3A012499</name>
</gene>
<sequence length="165" mass="18981">MNLKNKNQKYLRATSVRVNDSGNDPTITAVYCPPRYKVDDKKFTEFFRALGSRFIAGGDYNDKHTFWGSRLITTKGRDLFKYTNKLEAQFISTRKPTYWPTNPSKLSNIIDFDVMNGIPSDYIEVEGLIVLMSDHISVLLSLSSNVIVKQKKISITNKKTNWELF</sequence>
<name>A0A5E4NME6_9HEMI</name>